<dbReference type="GO" id="GO:0008237">
    <property type="term" value="F:metallopeptidase activity"/>
    <property type="evidence" value="ECO:0007669"/>
    <property type="project" value="UniProtKB-KW"/>
</dbReference>
<evidence type="ECO:0000256" key="4">
    <source>
        <dbReference type="ARBA" id="ARBA00022801"/>
    </source>
</evidence>
<dbReference type="Gene3D" id="3.40.390.10">
    <property type="entry name" value="Collagenase (Catalytic Domain)"/>
    <property type="match status" value="1"/>
</dbReference>
<evidence type="ECO:0000256" key="3">
    <source>
        <dbReference type="ARBA" id="ARBA00022723"/>
    </source>
</evidence>
<keyword evidence="5" id="KW-0862">Zinc</keyword>
<evidence type="ECO:0000313" key="8">
    <source>
        <dbReference type="Proteomes" id="UP000184330"/>
    </source>
</evidence>
<dbReference type="PANTHER" id="PTHR15910:SF1">
    <property type="entry name" value="ARCHAEMETZINCIN-2"/>
    <property type="match status" value="1"/>
</dbReference>
<keyword evidence="4" id="KW-0378">Hydrolase</keyword>
<dbReference type="Pfam" id="PF07998">
    <property type="entry name" value="Peptidase_M54"/>
    <property type="match status" value="1"/>
</dbReference>
<dbReference type="AlphaFoldDB" id="A0A1L7WW04"/>
<keyword evidence="8" id="KW-1185">Reference proteome</keyword>
<dbReference type="GO" id="GO:0006508">
    <property type="term" value="P:proteolysis"/>
    <property type="evidence" value="ECO:0007669"/>
    <property type="project" value="UniProtKB-KW"/>
</dbReference>
<evidence type="ECO:0000256" key="2">
    <source>
        <dbReference type="ARBA" id="ARBA00022670"/>
    </source>
</evidence>
<evidence type="ECO:0000256" key="5">
    <source>
        <dbReference type="ARBA" id="ARBA00022833"/>
    </source>
</evidence>
<sequence length="443" mass="49356">MPPKTVSKATKRCEHTSLTYSSTNHAAEIGFKRKTLPERLAAATPRGTLKSVPETAIESVGAFPAPLVLPDDDIALDPKCPPQSLRSWIQLKERNKVTPERKTIYLALPPGYDSDVEFVKQWSQPRLKSKGPEIEHPKAQDVLEYLQAFYHGLPVKLFPRENLRFTSEIGDLDDILKSDEDRQVIGLHFKKGYGNKGIRTRPRPKGDYNHQLNLDDLLVAAIWALPEDAYALVMLVDHDLYEDEEDEFVCGRAYGGSRVAVITTARYNPALDTKQEVEREHAWPASHCTSHLNVLVDGKGVANVRKRKISISDPDDTEETPLQAAVSAHNFLPSLNSSPSPSSLSGLWLGRVCRTASHELGHCFGMGHCAYYACSMQGSASIIEDARQPPYLCPVDLAKMVTATGADVRERYEKILGFCERKRDVHLFAAFGAWVRGRLGELE</sequence>
<protein>
    <recommendedName>
        <fullName evidence="9">Archaemetzincin-2</fullName>
    </recommendedName>
</protein>
<reference evidence="7 8" key="1">
    <citation type="submission" date="2016-03" db="EMBL/GenBank/DDBJ databases">
        <authorList>
            <person name="Ploux O."/>
        </authorList>
    </citation>
    <scope>NUCLEOTIDE SEQUENCE [LARGE SCALE GENOMIC DNA]</scope>
    <source>
        <strain evidence="7 8">UAMH 11012</strain>
    </source>
</reference>
<proteinExistence type="predicted"/>
<keyword evidence="3" id="KW-0479">Metal-binding</keyword>
<dbReference type="GO" id="GO:0046872">
    <property type="term" value="F:metal ion binding"/>
    <property type="evidence" value="ECO:0007669"/>
    <property type="project" value="UniProtKB-KW"/>
</dbReference>
<dbReference type="InterPro" id="IPR012962">
    <property type="entry name" value="Pept_M54_archaemetzincn"/>
</dbReference>
<dbReference type="PANTHER" id="PTHR15910">
    <property type="entry name" value="ARCHAEMETZINCIN"/>
    <property type="match status" value="1"/>
</dbReference>
<organism evidence="7 8">
    <name type="scientific">Phialocephala subalpina</name>
    <dbReference type="NCBI Taxonomy" id="576137"/>
    <lineage>
        <taxon>Eukaryota</taxon>
        <taxon>Fungi</taxon>
        <taxon>Dikarya</taxon>
        <taxon>Ascomycota</taxon>
        <taxon>Pezizomycotina</taxon>
        <taxon>Leotiomycetes</taxon>
        <taxon>Helotiales</taxon>
        <taxon>Mollisiaceae</taxon>
        <taxon>Phialocephala</taxon>
        <taxon>Phialocephala fortinii species complex</taxon>
    </lineage>
</organism>
<keyword evidence="6" id="KW-0482">Metalloprotease</keyword>
<dbReference type="InterPro" id="IPR024079">
    <property type="entry name" value="MetalloPept_cat_dom_sf"/>
</dbReference>
<accession>A0A1L7WW04</accession>
<evidence type="ECO:0000256" key="1">
    <source>
        <dbReference type="ARBA" id="ARBA00001947"/>
    </source>
</evidence>
<dbReference type="OrthoDB" id="2365600at2759"/>
<dbReference type="CDD" id="cd11375">
    <property type="entry name" value="Peptidase_M54"/>
    <property type="match status" value="1"/>
</dbReference>
<dbReference type="EMBL" id="FJOG01000009">
    <property type="protein sequence ID" value="CZR56958.1"/>
    <property type="molecule type" value="Genomic_DNA"/>
</dbReference>
<comment type="cofactor">
    <cofactor evidence="1">
        <name>Zn(2+)</name>
        <dbReference type="ChEBI" id="CHEBI:29105"/>
    </cofactor>
</comment>
<dbReference type="SUPFAM" id="SSF55486">
    <property type="entry name" value="Metalloproteases ('zincins'), catalytic domain"/>
    <property type="match status" value="1"/>
</dbReference>
<name>A0A1L7WW04_9HELO</name>
<gene>
    <name evidence="7" type="ORF">PAC_06847</name>
</gene>
<keyword evidence="2" id="KW-0645">Protease</keyword>
<evidence type="ECO:0000256" key="6">
    <source>
        <dbReference type="ARBA" id="ARBA00023049"/>
    </source>
</evidence>
<evidence type="ECO:0008006" key="9">
    <source>
        <dbReference type="Google" id="ProtNLM"/>
    </source>
</evidence>
<evidence type="ECO:0000313" key="7">
    <source>
        <dbReference type="EMBL" id="CZR56958.1"/>
    </source>
</evidence>
<dbReference type="Proteomes" id="UP000184330">
    <property type="component" value="Unassembled WGS sequence"/>
</dbReference>